<dbReference type="SUPFAM" id="SSF56672">
    <property type="entry name" value="DNA/RNA polymerases"/>
    <property type="match status" value="1"/>
</dbReference>
<dbReference type="Proteomes" id="UP001153954">
    <property type="component" value="Unassembled WGS sequence"/>
</dbReference>
<dbReference type="AlphaFoldDB" id="A0AAU9TXY5"/>
<keyword evidence="3" id="KW-1185">Reference proteome</keyword>
<dbReference type="PANTHER" id="PTHR35450">
    <property type="entry name" value="REVERSE TRANSCRIPTASE DOMAIN-CONTAINING PROTEIN"/>
    <property type="match status" value="1"/>
</dbReference>
<feature type="domain" description="Reverse transcriptase" evidence="1">
    <location>
        <begin position="1"/>
        <end position="155"/>
    </location>
</feature>
<protein>
    <recommendedName>
        <fullName evidence="1">Reverse transcriptase domain-containing protein</fullName>
    </recommendedName>
</protein>
<dbReference type="InterPro" id="IPR043502">
    <property type="entry name" value="DNA/RNA_pol_sf"/>
</dbReference>
<dbReference type="PANTHER" id="PTHR35450:SF2">
    <property type="entry name" value="REVERSE TRANSCRIPTASE DOMAIN-CONTAINING PROTEIN"/>
    <property type="match status" value="1"/>
</dbReference>
<gene>
    <name evidence="2" type="ORF">EEDITHA_LOCUS8262</name>
</gene>
<organism evidence="2 3">
    <name type="scientific">Euphydryas editha</name>
    <name type="common">Edith's checkerspot</name>
    <dbReference type="NCBI Taxonomy" id="104508"/>
    <lineage>
        <taxon>Eukaryota</taxon>
        <taxon>Metazoa</taxon>
        <taxon>Ecdysozoa</taxon>
        <taxon>Arthropoda</taxon>
        <taxon>Hexapoda</taxon>
        <taxon>Insecta</taxon>
        <taxon>Pterygota</taxon>
        <taxon>Neoptera</taxon>
        <taxon>Endopterygota</taxon>
        <taxon>Lepidoptera</taxon>
        <taxon>Glossata</taxon>
        <taxon>Ditrysia</taxon>
        <taxon>Papilionoidea</taxon>
        <taxon>Nymphalidae</taxon>
        <taxon>Nymphalinae</taxon>
        <taxon>Euphydryas</taxon>
    </lineage>
</organism>
<evidence type="ECO:0000313" key="3">
    <source>
        <dbReference type="Proteomes" id="UP001153954"/>
    </source>
</evidence>
<sequence>MNNWTTRLQLNTSSENIDMETINIKRGIFQGDSLSPLWFCLALNPLSNKLNTSGIGYILKYKNSTDLSSGKYYINHLLYMDDIKLYAQNQEDINKLAEITENVSSDIGMEFGIDKCKINSVRSGKLHKRSYETQTGQTIDSLDESETYKYLGYNQSKLIQHKTIKTLKQ</sequence>
<dbReference type="InterPro" id="IPR000477">
    <property type="entry name" value="RT_dom"/>
</dbReference>
<evidence type="ECO:0000259" key="1">
    <source>
        <dbReference type="PROSITE" id="PS50878"/>
    </source>
</evidence>
<name>A0AAU9TXY5_EUPED</name>
<dbReference type="Pfam" id="PF00078">
    <property type="entry name" value="RVT_1"/>
    <property type="match status" value="1"/>
</dbReference>
<accession>A0AAU9TXY5</accession>
<dbReference type="PROSITE" id="PS50878">
    <property type="entry name" value="RT_POL"/>
    <property type="match status" value="1"/>
</dbReference>
<evidence type="ECO:0000313" key="2">
    <source>
        <dbReference type="EMBL" id="CAH2092509.1"/>
    </source>
</evidence>
<dbReference type="EMBL" id="CAKOGL010000012">
    <property type="protein sequence ID" value="CAH2092509.1"/>
    <property type="molecule type" value="Genomic_DNA"/>
</dbReference>
<dbReference type="GO" id="GO:0071897">
    <property type="term" value="P:DNA biosynthetic process"/>
    <property type="evidence" value="ECO:0007669"/>
    <property type="project" value="UniProtKB-ARBA"/>
</dbReference>
<comment type="caution">
    <text evidence="2">The sequence shown here is derived from an EMBL/GenBank/DDBJ whole genome shotgun (WGS) entry which is preliminary data.</text>
</comment>
<proteinExistence type="predicted"/>
<reference evidence="2" key="1">
    <citation type="submission" date="2022-03" db="EMBL/GenBank/DDBJ databases">
        <authorList>
            <person name="Tunstrom K."/>
        </authorList>
    </citation>
    <scope>NUCLEOTIDE SEQUENCE</scope>
</reference>